<keyword evidence="3" id="KW-1185">Reference proteome</keyword>
<accession>A0A4Y9A8H4</accession>
<evidence type="ECO:0000313" key="3">
    <source>
        <dbReference type="Proteomes" id="UP000298484"/>
    </source>
</evidence>
<reference evidence="2 3" key="1">
    <citation type="submission" date="2019-03" db="EMBL/GenBank/DDBJ databases">
        <title>Genome sequence of Lentibacillus salicampi ATCC BAA-719.</title>
        <authorList>
            <person name="Maclea K.S."/>
            <person name="Simoes Junior M."/>
        </authorList>
    </citation>
    <scope>NUCLEOTIDE SEQUENCE [LARGE SCALE GENOMIC DNA]</scope>
    <source>
        <strain evidence="2 3">ATCC BAA-719</strain>
    </source>
</reference>
<feature type="compositionally biased region" description="Basic and acidic residues" evidence="1">
    <location>
        <begin position="106"/>
        <end position="122"/>
    </location>
</feature>
<name>A0A4Y9A8H4_9BACI</name>
<gene>
    <name evidence="2" type="ORF">E4U82_13730</name>
</gene>
<dbReference type="OrthoDB" id="1801573at2"/>
<evidence type="ECO:0000256" key="1">
    <source>
        <dbReference type="SAM" id="MobiDB-lite"/>
    </source>
</evidence>
<sequence>MDKELKHDLQHKPKAVTFTLDKERNFILDLNAYSELDLLYDNKTYHDIERDLLKMRPYAIRAFMWGGMVHEDRELTPDFIGQYIDVTNIQEYAQQIYQAILNDKPQQAKDEQSDSDGNGKKK</sequence>
<comment type="caution">
    <text evidence="2">The sequence shown here is derived from an EMBL/GenBank/DDBJ whole genome shotgun (WGS) entry which is preliminary data.</text>
</comment>
<dbReference type="RefSeq" id="WP_135110743.1">
    <property type="nucleotide sequence ID" value="NZ_SRHY01000028.1"/>
</dbReference>
<dbReference type="EMBL" id="SRHY01000028">
    <property type="protein sequence ID" value="TFJ92136.1"/>
    <property type="molecule type" value="Genomic_DNA"/>
</dbReference>
<evidence type="ECO:0000313" key="2">
    <source>
        <dbReference type="EMBL" id="TFJ92136.1"/>
    </source>
</evidence>
<feature type="region of interest" description="Disordered" evidence="1">
    <location>
        <begin position="103"/>
        <end position="122"/>
    </location>
</feature>
<dbReference type="AlphaFoldDB" id="A0A4Y9A8H4"/>
<organism evidence="2 3">
    <name type="scientific">Lentibacillus salicampi</name>
    <dbReference type="NCBI Taxonomy" id="175306"/>
    <lineage>
        <taxon>Bacteria</taxon>
        <taxon>Bacillati</taxon>
        <taxon>Bacillota</taxon>
        <taxon>Bacilli</taxon>
        <taxon>Bacillales</taxon>
        <taxon>Bacillaceae</taxon>
        <taxon>Lentibacillus</taxon>
    </lineage>
</organism>
<protein>
    <submittedName>
        <fullName evidence="2">Uncharacterized protein</fullName>
    </submittedName>
</protein>
<proteinExistence type="predicted"/>
<dbReference type="Proteomes" id="UP000298484">
    <property type="component" value="Unassembled WGS sequence"/>
</dbReference>